<evidence type="ECO:0000313" key="3">
    <source>
        <dbReference type="Proteomes" id="UP000300142"/>
    </source>
</evidence>
<proteinExistence type="predicted"/>
<dbReference type="Proteomes" id="UP000300142">
    <property type="component" value="Unassembled WGS sequence"/>
</dbReference>
<organism evidence="2 3">
    <name type="scientific">Sphaerospermopsis reniformis</name>
    <dbReference type="NCBI Taxonomy" id="531300"/>
    <lineage>
        <taxon>Bacteria</taxon>
        <taxon>Bacillati</taxon>
        <taxon>Cyanobacteriota</taxon>
        <taxon>Cyanophyceae</taxon>
        <taxon>Nostocales</taxon>
        <taxon>Aphanizomenonaceae</taxon>
        <taxon>Sphaerospermopsis</taxon>
    </lineage>
</organism>
<dbReference type="RefSeq" id="WP_137668487.1">
    <property type="nucleotide sequence ID" value="NZ_BJCE01000161.1"/>
</dbReference>
<gene>
    <name evidence="2" type="ORF">SR1949_37820</name>
</gene>
<accession>A0A480A961</accession>
<dbReference type="InterPro" id="IPR057538">
    <property type="entry name" value="RXYLT1_C"/>
</dbReference>
<reference evidence="3" key="1">
    <citation type="submission" date="2019-02" db="EMBL/GenBank/DDBJ databases">
        <title>Draft genome sequence of Sphaerospermopsis reniformis NIES-1949.</title>
        <authorList>
            <person name="Yamaguchi H."/>
            <person name="Suzuki S."/>
            <person name="Kawachi M."/>
        </authorList>
    </citation>
    <scope>NUCLEOTIDE SEQUENCE [LARGE SCALE GENOMIC DNA]</scope>
    <source>
        <strain evidence="3">NIES-1949</strain>
    </source>
</reference>
<name>A0A480A961_9CYAN</name>
<dbReference type="EMBL" id="BJCE01000161">
    <property type="protein sequence ID" value="GCL38664.1"/>
    <property type="molecule type" value="Genomic_DNA"/>
</dbReference>
<sequence length="365" mass="42167">MAVITALANQYYLYIRKDQKPVAWDIYDPKPPIDFALTTYFGKVFQAIEKSSLISGLVFYVTWNEIDELPSYGENVVVFVLGDEWYRIPKYAHKVRAVFKCVGTNSILGCNPIVQPSLLNLLTLIQFLRILLVGVPSRVNYYWHQFKSLVLGKGLIPPIYDLPLGYNNSKDLPIKNIADRLYDTYFSGSVVHRQYPIWSFKSWLGTPKALSRKLMLSTLKSFQEKHPEFNVELSITGGYHNRTQADERSYCEIMMDTKICLVPRGTSFETTRLFEGMKYGCVLVTEALPSRWYLEGAPVIKIKNWQELPKVLKNLLENKELMEEMHYKSLIFWQNKCSETVVANYVIEKLNRELFVNSGVNLDPP</sequence>
<feature type="domain" description="RXYLT1 C-terminal" evidence="1">
    <location>
        <begin position="203"/>
        <end position="345"/>
    </location>
</feature>
<evidence type="ECO:0000313" key="2">
    <source>
        <dbReference type="EMBL" id="GCL38664.1"/>
    </source>
</evidence>
<comment type="caution">
    <text evidence="2">The sequence shown here is derived from an EMBL/GenBank/DDBJ whole genome shotgun (WGS) entry which is preliminary data.</text>
</comment>
<keyword evidence="3" id="KW-1185">Reference proteome</keyword>
<dbReference type="Pfam" id="PF24785">
    <property type="entry name" value="RXYLT1_C"/>
    <property type="match status" value="1"/>
</dbReference>
<protein>
    <recommendedName>
        <fullName evidence="1">RXYLT1 C-terminal domain-containing protein</fullName>
    </recommendedName>
</protein>
<dbReference type="AlphaFoldDB" id="A0A480A961"/>
<evidence type="ECO:0000259" key="1">
    <source>
        <dbReference type="Pfam" id="PF24785"/>
    </source>
</evidence>